<dbReference type="AlphaFoldDB" id="A0A9P5M3K2"/>
<gene>
    <name evidence="1" type="ORF">EAE97_007183</name>
</gene>
<evidence type="ECO:0000313" key="2">
    <source>
        <dbReference type="Proteomes" id="UP000710849"/>
    </source>
</evidence>
<protein>
    <submittedName>
        <fullName evidence="1">Uncharacterized protein</fullName>
    </submittedName>
</protein>
<dbReference type="GeneID" id="62150772"/>
<dbReference type="Proteomes" id="UP000710849">
    <property type="component" value="Unassembled WGS sequence"/>
</dbReference>
<proteinExistence type="predicted"/>
<organism evidence="1 2">
    <name type="scientific">Botrytis byssoidea</name>
    <dbReference type="NCBI Taxonomy" id="139641"/>
    <lineage>
        <taxon>Eukaryota</taxon>
        <taxon>Fungi</taxon>
        <taxon>Dikarya</taxon>
        <taxon>Ascomycota</taxon>
        <taxon>Pezizomycotina</taxon>
        <taxon>Leotiomycetes</taxon>
        <taxon>Helotiales</taxon>
        <taxon>Sclerotiniaceae</taxon>
        <taxon>Botrytis</taxon>
    </lineage>
</organism>
<sequence>MAESSEAKIVKQGISAELSGTLNLSQVHKNLEHSIEKRRHCSAFAVRPFLGEQNVKGSLLPRIRRREERPITLGISLKK</sequence>
<evidence type="ECO:0000313" key="1">
    <source>
        <dbReference type="EMBL" id="KAF7939102.1"/>
    </source>
</evidence>
<reference evidence="1 2" key="1">
    <citation type="journal article" date="2020" name="Genome Biol. Evol.">
        <title>Comparative genomics of Sclerotiniaceae.</title>
        <authorList>
            <person name="Valero Jimenez C.A."/>
            <person name="Steentjes M."/>
            <person name="Scholten O.E."/>
            <person name="Van Kan J.A.L."/>
        </authorList>
    </citation>
    <scope>NUCLEOTIDE SEQUENCE [LARGE SCALE GENOMIC DNA]</scope>
    <source>
        <strain evidence="1 2">MUCL 94</strain>
    </source>
</reference>
<accession>A0A9P5M3K2</accession>
<name>A0A9P5M3K2_9HELO</name>
<comment type="caution">
    <text evidence="1">The sequence shown here is derived from an EMBL/GenBank/DDBJ whole genome shotgun (WGS) entry which is preliminary data.</text>
</comment>
<keyword evidence="2" id="KW-1185">Reference proteome</keyword>
<dbReference type="EMBL" id="RCSW01000014">
    <property type="protein sequence ID" value="KAF7939102.1"/>
    <property type="molecule type" value="Genomic_DNA"/>
</dbReference>
<dbReference type="RefSeq" id="XP_038731182.1">
    <property type="nucleotide sequence ID" value="XM_038877697.1"/>
</dbReference>